<gene>
    <name evidence="1" type="ORF">ElyMa_005301600</name>
</gene>
<dbReference type="AlphaFoldDB" id="A0AAV4K2E2"/>
<name>A0AAV4K2E2_9GAST</name>
<proteinExistence type="predicted"/>
<protein>
    <recommendedName>
        <fullName evidence="3">Secreted protein</fullName>
    </recommendedName>
</protein>
<evidence type="ECO:0000313" key="1">
    <source>
        <dbReference type="EMBL" id="GFS27761.1"/>
    </source>
</evidence>
<organism evidence="1 2">
    <name type="scientific">Elysia marginata</name>
    <dbReference type="NCBI Taxonomy" id="1093978"/>
    <lineage>
        <taxon>Eukaryota</taxon>
        <taxon>Metazoa</taxon>
        <taxon>Spiralia</taxon>
        <taxon>Lophotrochozoa</taxon>
        <taxon>Mollusca</taxon>
        <taxon>Gastropoda</taxon>
        <taxon>Heterobranchia</taxon>
        <taxon>Euthyneura</taxon>
        <taxon>Panpulmonata</taxon>
        <taxon>Sacoglossa</taxon>
        <taxon>Placobranchoidea</taxon>
        <taxon>Plakobranchidae</taxon>
        <taxon>Elysia</taxon>
    </lineage>
</organism>
<comment type="caution">
    <text evidence="1">The sequence shown here is derived from an EMBL/GenBank/DDBJ whole genome shotgun (WGS) entry which is preliminary data.</text>
</comment>
<dbReference type="EMBL" id="BMAT01010559">
    <property type="protein sequence ID" value="GFS27761.1"/>
    <property type="molecule type" value="Genomic_DNA"/>
</dbReference>
<reference evidence="1 2" key="1">
    <citation type="journal article" date="2021" name="Elife">
        <title>Chloroplast acquisition without the gene transfer in kleptoplastic sea slugs, Plakobranchus ocellatus.</title>
        <authorList>
            <person name="Maeda T."/>
            <person name="Takahashi S."/>
            <person name="Yoshida T."/>
            <person name="Shimamura S."/>
            <person name="Takaki Y."/>
            <person name="Nagai Y."/>
            <person name="Toyoda A."/>
            <person name="Suzuki Y."/>
            <person name="Arimoto A."/>
            <person name="Ishii H."/>
            <person name="Satoh N."/>
            <person name="Nishiyama T."/>
            <person name="Hasebe M."/>
            <person name="Maruyama T."/>
            <person name="Minagawa J."/>
            <person name="Obokata J."/>
            <person name="Shigenobu S."/>
        </authorList>
    </citation>
    <scope>NUCLEOTIDE SEQUENCE [LARGE SCALE GENOMIC DNA]</scope>
</reference>
<dbReference type="Proteomes" id="UP000762676">
    <property type="component" value="Unassembled WGS sequence"/>
</dbReference>
<evidence type="ECO:0008006" key="3">
    <source>
        <dbReference type="Google" id="ProtNLM"/>
    </source>
</evidence>
<keyword evidence="2" id="KW-1185">Reference proteome</keyword>
<sequence length="90" mass="10330">MVIMMMMVMMMMMMVMMMMMMVMVMILTTTINGSFFSFFFNLPAVLVMDVYYDGRAVSCGQRSLILLQNREKKLQRSDLPSVCSLPNATA</sequence>
<accession>A0AAV4K2E2</accession>
<evidence type="ECO:0000313" key="2">
    <source>
        <dbReference type="Proteomes" id="UP000762676"/>
    </source>
</evidence>